<comment type="caution">
    <text evidence="2">The sequence shown here is derived from an EMBL/GenBank/DDBJ whole genome shotgun (WGS) entry which is preliminary data.</text>
</comment>
<dbReference type="Proteomes" id="UP000578030">
    <property type="component" value="Unassembled WGS sequence"/>
</dbReference>
<dbReference type="InterPro" id="IPR011990">
    <property type="entry name" value="TPR-like_helical_dom_sf"/>
</dbReference>
<protein>
    <submittedName>
        <fullName evidence="2">Tetratricopeptide repeat protein</fullName>
    </submittedName>
</protein>
<dbReference type="SUPFAM" id="SSF48452">
    <property type="entry name" value="TPR-like"/>
    <property type="match status" value="1"/>
</dbReference>
<proteinExistence type="predicted"/>
<evidence type="ECO:0000313" key="3">
    <source>
        <dbReference type="Proteomes" id="UP000578030"/>
    </source>
</evidence>
<evidence type="ECO:0000313" key="2">
    <source>
        <dbReference type="EMBL" id="MBB2203386.1"/>
    </source>
</evidence>
<dbReference type="RefSeq" id="WP_182961927.1">
    <property type="nucleotide sequence ID" value="NZ_JABEQM010000033.1"/>
</dbReference>
<dbReference type="AlphaFoldDB" id="A0A7W4KAJ2"/>
<keyword evidence="1" id="KW-0802">TPR repeat</keyword>
<dbReference type="Pfam" id="PF14559">
    <property type="entry name" value="TPR_19"/>
    <property type="match status" value="1"/>
</dbReference>
<dbReference type="Gene3D" id="1.25.40.10">
    <property type="entry name" value="Tetratricopeptide repeat domain"/>
    <property type="match status" value="1"/>
</dbReference>
<accession>A0A7W4KAJ2</accession>
<dbReference type="PROSITE" id="PS50005">
    <property type="entry name" value="TPR"/>
    <property type="match status" value="1"/>
</dbReference>
<name>A0A7W4KAJ2_9PROT</name>
<dbReference type="InterPro" id="IPR019734">
    <property type="entry name" value="TPR_rpt"/>
</dbReference>
<gene>
    <name evidence="2" type="ORF">HLH28_17765</name>
</gene>
<keyword evidence="3" id="KW-1185">Reference proteome</keyword>
<organism evidence="2 3">
    <name type="scientific">Gluconacetobacter tumulisoli</name>
    <dbReference type="NCBI Taxonomy" id="1286189"/>
    <lineage>
        <taxon>Bacteria</taxon>
        <taxon>Pseudomonadati</taxon>
        <taxon>Pseudomonadota</taxon>
        <taxon>Alphaproteobacteria</taxon>
        <taxon>Acetobacterales</taxon>
        <taxon>Acetobacteraceae</taxon>
        <taxon>Gluconacetobacter</taxon>
    </lineage>
</organism>
<dbReference type="EMBL" id="JABEQM010000033">
    <property type="protein sequence ID" value="MBB2203386.1"/>
    <property type="molecule type" value="Genomic_DNA"/>
</dbReference>
<sequence>RHLAALYSNLGQADCAEAILRQGAEALDNADLMTRLAQSQARRGAFAEAESWLRKAIEIAPSVIRPYATLANLKLTQNDPDGAEAALQPALAIEPEHPEIQRVLTKLHQQRSRTEKRSK</sequence>
<reference evidence="2 3" key="1">
    <citation type="submission" date="2020-04" db="EMBL/GenBank/DDBJ databases">
        <title>Description of novel Gluconacetobacter.</title>
        <authorList>
            <person name="Sombolestani A."/>
        </authorList>
    </citation>
    <scope>NUCLEOTIDE SEQUENCE [LARGE SCALE GENOMIC DNA]</scope>
    <source>
        <strain evidence="2 3">LMG 27802</strain>
    </source>
</reference>
<evidence type="ECO:0000256" key="1">
    <source>
        <dbReference type="PROSITE-ProRule" id="PRU00339"/>
    </source>
</evidence>
<dbReference type="SMART" id="SM00028">
    <property type="entry name" value="TPR"/>
    <property type="match status" value="2"/>
</dbReference>
<feature type="non-terminal residue" evidence="2">
    <location>
        <position position="1"/>
    </location>
</feature>
<feature type="repeat" description="TPR" evidence="1">
    <location>
        <begin position="30"/>
        <end position="63"/>
    </location>
</feature>